<evidence type="ECO:0000256" key="1">
    <source>
        <dbReference type="SAM" id="MobiDB-lite"/>
    </source>
</evidence>
<evidence type="ECO:0000313" key="4">
    <source>
        <dbReference type="Proteomes" id="UP001501563"/>
    </source>
</evidence>
<dbReference type="Pfam" id="PF14530">
    <property type="entry name" value="DUF4439"/>
    <property type="match status" value="1"/>
</dbReference>
<dbReference type="Gene3D" id="1.20.1260.10">
    <property type="match status" value="1"/>
</dbReference>
<gene>
    <name evidence="3" type="ORF">GCM10022207_93750</name>
</gene>
<evidence type="ECO:0000313" key="3">
    <source>
        <dbReference type="EMBL" id="GAA3909518.1"/>
    </source>
</evidence>
<dbReference type="SUPFAM" id="SSF47240">
    <property type="entry name" value="Ferritin-like"/>
    <property type="match status" value="1"/>
</dbReference>
<keyword evidence="4" id="KW-1185">Reference proteome</keyword>
<dbReference type="InterPro" id="IPR012347">
    <property type="entry name" value="Ferritin-like"/>
</dbReference>
<name>A0ABP7LXE2_9ACTN</name>
<dbReference type="InterPro" id="IPR029447">
    <property type="entry name" value="DUF4439"/>
</dbReference>
<comment type="caution">
    <text evidence="3">The sequence shown here is derived from an EMBL/GenBank/DDBJ whole genome shotgun (WGS) entry which is preliminary data.</text>
</comment>
<dbReference type="EMBL" id="BAAAZA010000085">
    <property type="protein sequence ID" value="GAA3909518.1"/>
    <property type="molecule type" value="Genomic_DNA"/>
</dbReference>
<organism evidence="3 4">
    <name type="scientific">Streptomyces lannensis</name>
    <dbReference type="NCBI Taxonomy" id="766498"/>
    <lineage>
        <taxon>Bacteria</taxon>
        <taxon>Bacillati</taxon>
        <taxon>Actinomycetota</taxon>
        <taxon>Actinomycetes</taxon>
        <taxon>Kitasatosporales</taxon>
        <taxon>Streptomycetaceae</taxon>
        <taxon>Streptomyces</taxon>
    </lineage>
</organism>
<dbReference type="CDD" id="cd00657">
    <property type="entry name" value="Ferritin_like"/>
    <property type="match status" value="1"/>
</dbReference>
<dbReference type="InterPro" id="IPR009078">
    <property type="entry name" value="Ferritin-like_SF"/>
</dbReference>
<accession>A0ABP7LXE2</accession>
<reference evidence="4" key="1">
    <citation type="journal article" date="2019" name="Int. J. Syst. Evol. Microbiol.">
        <title>The Global Catalogue of Microorganisms (GCM) 10K type strain sequencing project: providing services to taxonomists for standard genome sequencing and annotation.</title>
        <authorList>
            <consortium name="The Broad Institute Genomics Platform"/>
            <consortium name="The Broad Institute Genome Sequencing Center for Infectious Disease"/>
            <person name="Wu L."/>
            <person name="Ma J."/>
        </authorList>
    </citation>
    <scope>NUCLEOTIDE SEQUENCE [LARGE SCALE GENOMIC DNA]</scope>
    <source>
        <strain evidence="4">JCM 16578</strain>
    </source>
</reference>
<sequence>MSTTTGTPAATTGTPGTAPGTPAASAGTQGPGTAELTALQAALRAEHAAVYGYGVVGGRIEQARREDARTAYDAHRARRDELARAVRDLGGTPDPAAAGYALPFPVTDSAAAVRLAAELEERLAGVYSDLVRAATGSRRGSAAGALREAAVRAVRWSGESVAFPGLAERAATTSSPSPTTPRT</sequence>
<feature type="domain" description="DUF4439" evidence="2">
    <location>
        <begin position="38"/>
        <end position="168"/>
    </location>
</feature>
<dbReference type="Proteomes" id="UP001501563">
    <property type="component" value="Unassembled WGS sequence"/>
</dbReference>
<protein>
    <recommendedName>
        <fullName evidence="2">DUF4439 domain-containing protein</fullName>
    </recommendedName>
</protein>
<evidence type="ECO:0000259" key="2">
    <source>
        <dbReference type="Pfam" id="PF14530"/>
    </source>
</evidence>
<feature type="region of interest" description="Disordered" evidence="1">
    <location>
        <begin position="1"/>
        <end position="32"/>
    </location>
</feature>
<proteinExistence type="predicted"/>